<feature type="signal peptide" evidence="2">
    <location>
        <begin position="1"/>
        <end position="22"/>
    </location>
</feature>
<reference evidence="3 4" key="1">
    <citation type="journal article" date="2019" name="Int. J. Syst. Evol. Microbiol.">
        <title>The Global Catalogue of Microorganisms (GCM) 10K type strain sequencing project: providing services to taxonomists for standard genome sequencing and annotation.</title>
        <authorList>
            <consortium name="The Broad Institute Genomics Platform"/>
            <consortium name="The Broad Institute Genome Sequencing Center for Infectious Disease"/>
            <person name="Wu L."/>
            <person name="Ma J."/>
        </authorList>
    </citation>
    <scope>NUCLEOTIDE SEQUENCE [LARGE SCALE GENOMIC DNA]</scope>
    <source>
        <strain evidence="3 4">JCM 14323</strain>
    </source>
</reference>
<accession>A0ABN2MZQ2</accession>
<comment type="caution">
    <text evidence="3">The sequence shown here is derived from an EMBL/GenBank/DDBJ whole genome shotgun (WGS) entry which is preliminary data.</text>
</comment>
<protein>
    <submittedName>
        <fullName evidence="3">Uncharacterized protein</fullName>
    </submittedName>
</protein>
<feature type="compositionally biased region" description="Acidic residues" evidence="1">
    <location>
        <begin position="45"/>
        <end position="54"/>
    </location>
</feature>
<evidence type="ECO:0000313" key="3">
    <source>
        <dbReference type="EMBL" id="GAA1845956.1"/>
    </source>
</evidence>
<keyword evidence="2" id="KW-0732">Signal</keyword>
<dbReference type="EMBL" id="BAAANK010000012">
    <property type="protein sequence ID" value="GAA1845956.1"/>
    <property type="molecule type" value="Genomic_DNA"/>
</dbReference>
<dbReference type="PROSITE" id="PS51257">
    <property type="entry name" value="PROKAR_LIPOPROTEIN"/>
    <property type="match status" value="1"/>
</dbReference>
<sequence length="224" mass="23874">MKKQSIAFVALAVVSLVLTACAAEPADSVAEKSDISVEETASADPTEEPADESTGEAAIEGELLEPGQTVALGDWGTYEYVDYDDKTAVLNTKLVSIEPATEAQVEQLVAEIPELKGWKVSLIRYQQQKVSGDDITYGSNYTDFRPADATGAKAQEVSVIGWDECASESFTEEFNAGTTVLDQCMIGASVDGGEPIGGMIWTGNSSADENPFSDYEGTPVFFEN</sequence>
<feature type="region of interest" description="Disordered" evidence="1">
    <location>
        <begin position="29"/>
        <end position="62"/>
    </location>
</feature>
<evidence type="ECO:0000256" key="2">
    <source>
        <dbReference type="SAM" id="SignalP"/>
    </source>
</evidence>
<feature type="chain" id="PRO_5045665154" evidence="2">
    <location>
        <begin position="23"/>
        <end position="224"/>
    </location>
</feature>
<gene>
    <name evidence="3" type="ORF">GCM10009750_35330</name>
</gene>
<proteinExistence type="predicted"/>
<evidence type="ECO:0000313" key="4">
    <source>
        <dbReference type="Proteomes" id="UP001501746"/>
    </source>
</evidence>
<dbReference type="Proteomes" id="UP001501746">
    <property type="component" value="Unassembled WGS sequence"/>
</dbReference>
<organism evidence="3 4">
    <name type="scientific">Agromyces salentinus</name>
    <dbReference type="NCBI Taxonomy" id="269421"/>
    <lineage>
        <taxon>Bacteria</taxon>
        <taxon>Bacillati</taxon>
        <taxon>Actinomycetota</taxon>
        <taxon>Actinomycetes</taxon>
        <taxon>Micrococcales</taxon>
        <taxon>Microbacteriaceae</taxon>
        <taxon>Agromyces</taxon>
    </lineage>
</organism>
<name>A0ABN2MZQ2_9MICO</name>
<keyword evidence="4" id="KW-1185">Reference proteome</keyword>
<dbReference type="RefSeq" id="WP_157428456.1">
    <property type="nucleotide sequence ID" value="NZ_BAAANK010000012.1"/>
</dbReference>
<evidence type="ECO:0000256" key="1">
    <source>
        <dbReference type="SAM" id="MobiDB-lite"/>
    </source>
</evidence>